<evidence type="ECO:0000256" key="4">
    <source>
        <dbReference type="ARBA" id="ARBA00011192"/>
    </source>
</evidence>
<dbReference type="PANTHER" id="PTHR12933:SF0">
    <property type="entry name" value="U3 SMALL NUCLEOLAR RNA-ASSOCIATED PROTEIN 25 HOMOLOG"/>
    <property type="match status" value="1"/>
</dbReference>
<evidence type="ECO:0000256" key="1">
    <source>
        <dbReference type="ARBA" id="ARBA00002883"/>
    </source>
</evidence>
<sequence length="739" mass="83096">MVTPRGRGRGRGSRPFNSRGARGGRGRGQRGGRKATFETSRVEEAHHETSSNDESGLSEGNIDVEDEPGLIDELSSGSDDDDEEEDHKNTSKPYNTLLQLFNAGQDTNGPARKRRKVEHSSKKTEVQIKEQEELEDEPDLSESESENDGEDEDENAGDVAIDEIDAEDYGDDNDATDPFETHFSTVDSSLLLQNINAISTKGWKTHKNELPGKFRLVFNHPDTGGDTMQLPPPAHGLQGLKLKQKLANHAGDHIAKFESLTSAIVPYIFGYQDLLFGARTLSNSAKFRDLYCLHALNHILKTRDRVLKNNSRSQKEPDQDLELRDQGFTRPKVLIILPTRQACVRVVESITKLYHAEQQENKSRFYDSFSAADDKTWEDKPGDFRELFGGNDDDMFRLGLKFTRKTIKYFSQFYNSDIILASPLGLRMVMDKEDGKKQDFDFLSSIEVAIVDQADALLMQNWEHVEYVFSHLNLQPKESHGCDFSRVRNWYLDGQAKYVRQTLVFSSFITPEINAVFSSQMHNTAGKVKVTPTYEGAILDIPLPVPVKQTFSRFNSTSPVKDPDDRFKYFTSAVLSSLVRSSTGSGGNPHASGTLIFIPSYLDFVRVRNYLATSSQTENLSFGAISEYTSVRDVARARTHFFSGRHAALLYTERTHHFRRYQIRGVKRVIMYGVPENPVFWGEIVGFLGLDPAGTAEAAEGGVRALFSKWDALKMERIVGTKRLGNMLMEKGGDTFSFV</sequence>
<evidence type="ECO:0000256" key="9">
    <source>
        <dbReference type="ARBA" id="ARBA00023274"/>
    </source>
</evidence>
<keyword evidence="9 10" id="KW-0687">Ribonucleoprotein</keyword>
<keyword evidence="7 10" id="KW-0698">rRNA processing</keyword>
<evidence type="ECO:0000313" key="15">
    <source>
        <dbReference type="Proteomes" id="UP000224080"/>
    </source>
</evidence>
<dbReference type="InterPro" id="IPR027417">
    <property type="entry name" value="P-loop_NTPase"/>
</dbReference>
<feature type="region of interest" description="Disordered" evidence="11">
    <location>
        <begin position="1"/>
        <end position="158"/>
    </location>
</feature>
<accession>A0A2B7XBV1</accession>
<comment type="subunit">
    <text evidence="4 10">Component of the ribosomal small subunit (SSU) processome composed of at least 40 protein subunits and snoRNA U3.</text>
</comment>
<comment type="caution">
    <text evidence="14">The sequence shown here is derived from an EMBL/GenBank/DDBJ whole genome shotgun (WGS) entry which is preliminary data.</text>
</comment>
<evidence type="ECO:0000256" key="7">
    <source>
        <dbReference type="ARBA" id="ARBA00022552"/>
    </source>
</evidence>
<dbReference type="GO" id="GO:0032040">
    <property type="term" value="C:small-subunit processome"/>
    <property type="evidence" value="ECO:0007669"/>
    <property type="project" value="TreeGrafter"/>
</dbReference>
<feature type="domain" description="UTP25 NTP hydrolase-like" evidence="13">
    <location>
        <begin position="271"/>
        <end position="528"/>
    </location>
</feature>
<feature type="compositionally biased region" description="Basic residues" evidence="11">
    <location>
        <begin position="22"/>
        <end position="33"/>
    </location>
</feature>
<evidence type="ECO:0000256" key="5">
    <source>
        <dbReference type="ARBA" id="ARBA00015422"/>
    </source>
</evidence>
<keyword evidence="15" id="KW-1185">Reference proteome</keyword>
<dbReference type="GO" id="GO:0034511">
    <property type="term" value="F:U3 snoRNA binding"/>
    <property type="evidence" value="ECO:0007669"/>
    <property type="project" value="InterPro"/>
</dbReference>
<dbReference type="PANTHER" id="PTHR12933">
    <property type="entry name" value="ORF PROTEIN-RELATED"/>
    <property type="match status" value="1"/>
</dbReference>
<keyword evidence="8 10" id="KW-0539">Nucleus</keyword>
<evidence type="ECO:0000259" key="12">
    <source>
        <dbReference type="Pfam" id="PF06862"/>
    </source>
</evidence>
<evidence type="ECO:0000256" key="6">
    <source>
        <dbReference type="ARBA" id="ARBA00022517"/>
    </source>
</evidence>
<dbReference type="Proteomes" id="UP000224080">
    <property type="component" value="Unassembled WGS sequence"/>
</dbReference>
<dbReference type="STRING" id="2060905.A0A2B7XBV1"/>
<feature type="compositionally biased region" description="Basic residues" evidence="11">
    <location>
        <begin position="1"/>
        <end position="12"/>
    </location>
</feature>
<reference evidence="14 15" key="1">
    <citation type="submission" date="2017-10" db="EMBL/GenBank/DDBJ databases">
        <title>Comparative genomics in systemic dimorphic fungi from Ajellomycetaceae.</title>
        <authorList>
            <person name="Munoz J.F."/>
            <person name="Mcewen J.G."/>
            <person name="Clay O.K."/>
            <person name="Cuomo C.A."/>
        </authorList>
    </citation>
    <scope>NUCLEOTIDE SEQUENCE [LARGE SCALE GENOMIC DNA]</scope>
    <source>
        <strain evidence="14 15">UAMH130</strain>
    </source>
</reference>
<dbReference type="InterPro" id="IPR053939">
    <property type="entry name" value="UTP25_C"/>
</dbReference>
<proteinExistence type="inferred from homology"/>
<dbReference type="EMBL" id="PDNC01000024">
    <property type="protein sequence ID" value="PGH06177.1"/>
    <property type="molecule type" value="Genomic_DNA"/>
</dbReference>
<dbReference type="InterPro" id="IPR010678">
    <property type="entry name" value="UTP25"/>
</dbReference>
<evidence type="ECO:0000256" key="8">
    <source>
        <dbReference type="ARBA" id="ARBA00023242"/>
    </source>
</evidence>
<dbReference type="OrthoDB" id="10264378at2759"/>
<dbReference type="Pfam" id="PF06862">
    <property type="entry name" value="Utp25_C"/>
    <property type="match status" value="1"/>
</dbReference>
<evidence type="ECO:0000256" key="2">
    <source>
        <dbReference type="ARBA" id="ARBA00004604"/>
    </source>
</evidence>
<dbReference type="GO" id="GO:0000462">
    <property type="term" value="P:maturation of SSU-rRNA from tricistronic rRNA transcript (SSU-rRNA, 5.8S rRNA, LSU-rRNA)"/>
    <property type="evidence" value="ECO:0007669"/>
    <property type="project" value="TreeGrafter"/>
</dbReference>
<comment type="subcellular location">
    <subcellularLocation>
        <location evidence="2 10">Nucleus</location>
        <location evidence="2 10">Nucleolus</location>
    </subcellularLocation>
</comment>
<dbReference type="Pfam" id="PF22916">
    <property type="entry name" value="UTP25_NTPase-like"/>
    <property type="match status" value="1"/>
</dbReference>
<feature type="compositionally biased region" description="Polar residues" evidence="11">
    <location>
        <begin position="91"/>
        <end position="108"/>
    </location>
</feature>
<name>A0A2B7XBV1_9EURO</name>
<feature type="compositionally biased region" description="Acidic residues" evidence="11">
    <location>
        <begin position="132"/>
        <end position="158"/>
    </location>
</feature>
<evidence type="ECO:0000256" key="10">
    <source>
        <dbReference type="RuleBase" id="RU365070"/>
    </source>
</evidence>
<dbReference type="FunFam" id="3.40.50.300:FF:002356">
    <property type="entry name" value="U3 small nucleolar RNA-associated protein 25"/>
    <property type="match status" value="1"/>
</dbReference>
<comment type="function">
    <text evidence="1 10">DEAD-box RNA helicase-like protein required for pre-18S rRNA processing, specifically at sites A0, A1, and A2.</text>
</comment>
<dbReference type="SUPFAM" id="SSF52540">
    <property type="entry name" value="P-loop containing nucleoside triphosphate hydrolases"/>
    <property type="match status" value="1"/>
</dbReference>
<organism evidence="14 15">
    <name type="scientific">Blastomyces parvus</name>
    <dbReference type="NCBI Taxonomy" id="2060905"/>
    <lineage>
        <taxon>Eukaryota</taxon>
        <taxon>Fungi</taxon>
        <taxon>Dikarya</taxon>
        <taxon>Ascomycota</taxon>
        <taxon>Pezizomycotina</taxon>
        <taxon>Eurotiomycetes</taxon>
        <taxon>Eurotiomycetidae</taxon>
        <taxon>Onygenales</taxon>
        <taxon>Ajellomycetaceae</taxon>
        <taxon>Blastomyces</taxon>
    </lineage>
</organism>
<feature type="compositionally biased region" description="Basic and acidic residues" evidence="11">
    <location>
        <begin position="40"/>
        <end position="50"/>
    </location>
</feature>
<dbReference type="AlphaFoldDB" id="A0A2B7XBV1"/>
<feature type="compositionally biased region" description="Basic and acidic residues" evidence="11">
    <location>
        <begin position="118"/>
        <end position="131"/>
    </location>
</feature>
<evidence type="ECO:0000259" key="13">
    <source>
        <dbReference type="Pfam" id="PF22916"/>
    </source>
</evidence>
<evidence type="ECO:0000256" key="11">
    <source>
        <dbReference type="SAM" id="MobiDB-lite"/>
    </source>
</evidence>
<protein>
    <recommendedName>
        <fullName evidence="5 10">U3 small nucleolar RNA-associated protein 25</fullName>
        <shortName evidence="10">U3 snoRNA-associated protein 25</shortName>
    </recommendedName>
</protein>
<feature type="domain" description="UTP25 C-terminal" evidence="12">
    <location>
        <begin position="544"/>
        <end position="738"/>
    </location>
</feature>
<keyword evidence="6 10" id="KW-0690">Ribosome biogenesis</keyword>
<evidence type="ECO:0000313" key="14">
    <source>
        <dbReference type="EMBL" id="PGH06177.1"/>
    </source>
</evidence>
<evidence type="ECO:0000256" key="3">
    <source>
        <dbReference type="ARBA" id="ARBA00009223"/>
    </source>
</evidence>
<comment type="similarity">
    <text evidence="3 10">Belongs to the UTP25 family.</text>
</comment>
<dbReference type="Gene3D" id="3.40.50.300">
    <property type="entry name" value="P-loop containing nucleotide triphosphate hydrolases"/>
    <property type="match status" value="1"/>
</dbReference>
<gene>
    <name evidence="14" type="ORF">GX51_02565</name>
</gene>
<dbReference type="InterPro" id="IPR053940">
    <property type="entry name" value="UTP25_NTPase-like"/>
</dbReference>
<dbReference type="GO" id="GO:0019843">
    <property type="term" value="F:rRNA binding"/>
    <property type="evidence" value="ECO:0007669"/>
    <property type="project" value="TreeGrafter"/>
</dbReference>